<evidence type="ECO:0000313" key="2">
    <source>
        <dbReference type="EMBL" id="WFG96235.1"/>
    </source>
</evidence>
<name>A0AAX3SY88_SPICI</name>
<gene>
    <name evidence="2" type="ORF">M0C40_09175</name>
</gene>
<organism evidence="2 3">
    <name type="scientific">Spiroplasma citri</name>
    <dbReference type="NCBI Taxonomy" id="2133"/>
    <lineage>
        <taxon>Bacteria</taxon>
        <taxon>Bacillati</taxon>
        <taxon>Mycoplasmatota</taxon>
        <taxon>Mollicutes</taxon>
        <taxon>Entomoplasmatales</taxon>
        <taxon>Spiroplasmataceae</taxon>
        <taxon>Spiroplasma</taxon>
    </lineage>
</organism>
<evidence type="ECO:0000313" key="3">
    <source>
        <dbReference type="Proteomes" id="UP001214629"/>
    </source>
</evidence>
<dbReference type="AlphaFoldDB" id="A0AAX3SY88"/>
<evidence type="ECO:0008006" key="4">
    <source>
        <dbReference type="Google" id="ProtNLM"/>
    </source>
</evidence>
<reference evidence="2 3" key="1">
    <citation type="submission" date="2022-04" db="EMBL/GenBank/DDBJ databases">
        <title>Whole genome of Spiroplasma citri.</title>
        <authorList>
            <person name="Khanchezar A."/>
            <person name="Izadpanah K."/>
            <person name="Taghavi M."/>
            <person name="Ghorbani A."/>
            <person name="Beven L."/>
        </authorList>
    </citation>
    <scope>NUCLEOTIDE SEQUENCE [LARGE SCALE GENOMIC DNA]</scope>
    <source>
        <strain evidence="2 3">D4</strain>
    </source>
</reference>
<dbReference type="RefSeq" id="WP_277938588.1">
    <property type="nucleotide sequence ID" value="NZ_CP096246.1"/>
</dbReference>
<sequence>MKKILVILSGVILISSPVFAFALCAPTPARHPDIDTTSGGDDDNNGGTSCDYEKNRIIKRLTSFSELSPLVVDSNEYQTVNSDDAFSILKSKFKEFSDDLMLTQTNFTPIEIAEGGTTHYGQLTVVADYKDKELTNPKTNDSNFLIHVATNNLKWANDTVQKLNESITMILSKINLSFQGANLAIGNILSLITSFHLFDSFPKVIPTSFNVDDQNWKQWQGFVNELMNLPVADEMLKNGEINETIKKDLVLGTTLEIKIIAKYLNILNSLAPDIIHFRNFVLEKREQQKSQNLILLLLQYLFEEPREINNDGFLDVNQNIPSTKNKKRTLQFSTNLEHILHNLLEGWKSKSGEWSDSRTPISIVVKVDWLFSNTTVNIKYEKIPRGFFQITSGTEGLIDILSIDKIKAFINQIFNYDLTTDLSIKVKLDRWDFNFPILSLSGEIKKIIPSILKISGHSSEAIDNTSIELVSGVVQIEYQDEKDGVWKTAAEITDLKSALEMRININNIKFKVKSNNDTMILLETTNPDLHLISILDINSKILGK</sequence>
<keyword evidence="3" id="KW-1185">Reference proteome</keyword>
<keyword evidence="1" id="KW-0732">Signal</keyword>
<dbReference type="Proteomes" id="UP001214629">
    <property type="component" value="Chromosome"/>
</dbReference>
<feature type="signal peptide" evidence="1">
    <location>
        <begin position="1"/>
        <end position="20"/>
    </location>
</feature>
<protein>
    <recommendedName>
        <fullName evidence="4">Lipoprotein</fullName>
    </recommendedName>
</protein>
<dbReference type="EMBL" id="CP096246">
    <property type="protein sequence ID" value="WFG96235.1"/>
    <property type="molecule type" value="Genomic_DNA"/>
</dbReference>
<proteinExistence type="predicted"/>
<feature type="chain" id="PRO_5043388136" description="Lipoprotein" evidence="1">
    <location>
        <begin position="21"/>
        <end position="544"/>
    </location>
</feature>
<accession>A0AAX3SY88</accession>
<evidence type="ECO:0000256" key="1">
    <source>
        <dbReference type="SAM" id="SignalP"/>
    </source>
</evidence>